<dbReference type="Gramene" id="C.cajan_23854.t">
    <property type="protein sequence ID" value="C.cajan_23854.t.cds1"/>
    <property type="gene ID" value="C.cajan_23854"/>
</dbReference>
<keyword evidence="1" id="KW-0645">Protease</keyword>
<dbReference type="InterPro" id="IPR036852">
    <property type="entry name" value="Peptidase_S8/S53_dom_sf"/>
</dbReference>
<keyword evidence="2" id="KW-1185">Reference proteome</keyword>
<evidence type="ECO:0000313" key="2">
    <source>
        <dbReference type="Proteomes" id="UP000075243"/>
    </source>
</evidence>
<gene>
    <name evidence="1" type="ORF">KK1_024544</name>
</gene>
<dbReference type="Gene3D" id="3.40.50.200">
    <property type="entry name" value="Peptidase S8/S53 domain"/>
    <property type="match status" value="1"/>
</dbReference>
<organism evidence="1 2">
    <name type="scientific">Cajanus cajan</name>
    <name type="common">Pigeon pea</name>
    <name type="synonym">Cajanus indicus</name>
    <dbReference type="NCBI Taxonomy" id="3821"/>
    <lineage>
        <taxon>Eukaryota</taxon>
        <taxon>Viridiplantae</taxon>
        <taxon>Streptophyta</taxon>
        <taxon>Embryophyta</taxon>
        <taxon>Tracheophyta</taxon>
        <taxon>Spermatophyta</taxon>
        <taxon>Magnoliopsida</taxon>
        <taxon>eudicotyledons</taxon>
        <taxon>Gunneridae</taxon>
        <taxon>Pentapetalae</taxon>
        <taxon>rosids</taxon>
        <taxon>fabids</taxon>
        <taxon>Fabales</taxon>
        <taxon>Fabaceae</taxon>
        <taxon>Papilionoideae</taxon>
        <taxon>50 kb inversion clade</taxon>
        <taxon>NPAAA clade</taxon>
        <taxon>indigoferoid/millettioid clade</taxon>
        <taxon>Phaseoleae</taxon>
        <taxon>Cajanus</taxon>
    </lineage>
</organism>
<dbReference type="Proteomes" id="UP000075243">
    <property type="component" value="Unassembled WGS sequence"/>
</dbReference>
<reference evidence="1" key="1">
    <citation type="journal article" date="2012" name="Nat. Biotechnol.">
        <title>Draft genome sequence of pigeonpea (Cajanus cajan), an orphan legume crop of resource-poor farmers.</title>
        <authorList>
            <person name="Varshney R.K."/>
            <person name="Chen W."/>
            <person name="Li Y."/>
            <person name="Bharti A.K."/>
            <person name="Saxena R.K."/>
            <person name="Schlueter J.A."/>
            <person name="Donoghue M.T."/>
            <person name="Azam S."/>
            <person name="Fan G."/>
            <person name="Whaley A.M."/>
            <person name="Farmer A.D."/>
            <person name="Sheridan J."/>
            <person name="Iwata A."/>
            <person name="Tuteja R."/>
            <person name="Penmetsa R.V."/>
            <person name="Wu W."/>
            <person name="Upadhyaya H.D."/>
            <person name="Yang S.P."/>
            <person name="Shah T."/>
            <person name="Saxena K.B."/>
            <person name="Michael T."/>
            <person name="McCombie W.R."/>
            <person name="Yang B."/>
            <person name="Zhang G."/>
            <person name="Yang H."/>
            <person name="Wang J."/>
            <person name="Spillane C."/>
            <person name="Cook D.R."/>
            <person name="May G.D."/>
            <person name="Xu X."/>
            <person name="Jackson S.A."/>
        </authorList>
    </citation>
    <scope>NUCLEOTIDE SEQUENCE [LARGE SCALE GENOMIC DNA]</scope>
</reference>
<dbReference type="GO" id="GO:0006508">
    <property type="term" value="P:proteolysis"/>
    <property type="evidence" value="ECO:0007669"/>
    <property type="project" value="UniProtKB-KW"/>
</dbReference>
<dbReference type="GO" id="GO:0004252">
    <property type="term" value="F:serine-type endopeptidase activity"/>
    <property type="evidence" value="ECO:0007669"/>
    <property type="project" value="InterPro"/>
</dbReference>
<accession>A0A151SFV2</accession>
<name>A0A151SFV2_CAJCA</name>
<dbReference type="STRING" id="3821.A0A151SFV2"/>
<dbReference type="EMBL" id="KQ483412">
    <property type="protein sequence ID" value="KYP53649.1"/>
    <property type="molecule type" value="Genomic_DNA"/>
</dbReference>
<dbReference type="AlphaFoldDB" id="A0A151SFV2"/>
<evidence type="ECO:0000313" key="1">
    <source>
        <dbReference type="EMBL" id="KYP53649.1"/>
    </source>
</evidence>
<keyword evidence="1" id="KW-0378">Hydrolase</keyword>
<proteinExistence type="predicted"/>
<protein>
    <submittedName>
        <fullName evidence="1">Subtilisin-like protease</fullName>
    </submittedName>
</protein>
<sequence>MTKTIPKKWKGTCEEGQDFNISMCNFKLIGARYFNKGVIAANPNVTRALY</sequence>